<dbReference type="Proteomes" id="UP000229247">
    <property type="component" value="Unassembled WGS sequence"/>
</dbReference>
<dbReference type="AlphaFoldDB" id="A0A2M7D5T9"/>
<name>A0A2M7D5T9_9BACT</name>
<reference evidence="2" key="1">
    <citation type="submission" date="2017-09" db="EMBL/GenBank/DDBJ databases">
        <title>Depth-based differentiation of microbial function through sediment-hosted aquifers and enrichment of novel symbionts in the deep terrestrial subsurface.</title>
        <authorList>
            <person name="Probst A.J."/>
            <person name="Ladd B."/>
            <person name="Jarett J.K."/>
            <person name="Geller-Mcgrath D.E."/>
            <person name="Sieber C.M.K."/>
            <person name="Emerson J.B."/>
            <person name="Anantharaman K."/>
            <person name="Thomas B.C."/>
            <person name="Malmstrom R."/>
            <person name="Stieglmeier M."/>
            <person name="Klingl A."/>
            <person name="Woyke T."/>
            <person name="Ryan C.M."/>
            <person name="Banfield J.F."/>
        </authorList>
    </citation>
    <scope>NUCLEOTIDE SEQUENCE [LARGE SCALE GENOMIC DNA]</scope>
</reference>
<evidence type="ECO:0000313" key="2">
    <source>
        <dbReference type="Proteomes" id="UP000229247"/>
    </source>
</evidence>
<proteinExistence type="predicted"/>
<sequence length="77" mass="9498">MEKIQPSNEHPRDRFKRLATQRTNIVLKRLKVLGNCSNRNIYEYDEQDIDKIFYEIERKVKETKAKFHFPKKREFKL</sequence>
<gene>
    <name evidence="1" type="ORF">COS30_02370</name>
</gene>
<evidence type="ECO:0000313" key="1">
    <source>
        <dbReference type="EMBL" id="PIV38386.1"/>
    </source>
</evidence>
<dbReference type="EMBL" id="PEUE01000056">
    <property type="protein sequence ID" value="PIV38386.1"/>
    <property type="molecule type" value="Genomic_DNA"/>
</dbReference>
<accession>A0A2M7D5T9</accession>
<comment type="caution">
    <text evidence="1">The sequence shown here is derived from an EMBL/GenBank/DDBJ whole genome shotgun (WGS) entry which is preliminary data.</text>
</comment>
<protein>
    <submittedName>
        <fullName evidence="1">Uncharacterized protein</fullName>
    </submittedName>
</protein>
<organism evidence="1 2">
    <name type="scientific">Candidatus Portnoybacteria bacterium CG02_land_8_20_14_3_00_45_8</name>
    <dbReference type="NCBI Taxonomy" id="1974807"/>
    <lineage>
        <taxon>Bacteria</taxon>
        <taxon>Candidatus Portnoyibacteriota</taxon>
    </lineage>
</organism>